<dbReference type="SUPFAM" id="SSF53098">
    <property type="entry name" value="Ribonuclease H-like"/>
    <property type="match status" value="1"/>
</dbReference>
<protein>
    <submittedName>
        <fullName evidence="2">Uncharacterized protein LOC120271648</fullName>
    </submittedName>
</protein>
<dbReference type="AlphaFoldDB" id="A0AB40C3B2"/>
<dbReference type="PANTHER" id="PTHR11697:SF230">
    <property type="entry name" value="ZINC FINGER, MYM DOMAIN CONTAINING 1"/>
    <property type="match status" value="1"/>
</dbReference>
<dbReference type="GeneID" id="120271648"/>
<evidence type="ECO:0000313" key="1">
    <source>
        <dbReference type="Proteomes" id="UP001515500"/>
    </source>
</evidence>
<keyword evidence="1" id="KW-1185">Reference proteome</keyword>
<name>A0AB40C3B2_DIOCR</name>
<proteinExistence type="predicted"/>
<evidence type="ECO:0000313" key="2">
    <source>
        <dbReference type="RefSeq" id="XP_039134256.1"/>
    </source>
</evidence>
<dbReference type="PANTHER" id="PTHR11697">
    <property type="entry name" value="GENERAL TRANSCRIPTION FACTOR 2-RELATED ZINC FINGER PROTEIN"/>
    <property type="match status" value="1"/>
</dbReference>
<dbReference type="Proteomes" id="UP001515500">
    <property type="component" value="Chromosome 11"/>
</dbReference>
<dbReference type="InterPro" id="IPR055298">
    <property type="entry name" value="AtLOH3-like"/>
</dbReference>
<dbReference type="RefSeq" id="XP_039134256.1">
    <property type="nucleotide sequence ID" value="XM_039278322.1"/>
</dbReference>
<dbReference type="InterPro" id="IPR012337">
    <property type="entry name" value="RNaseH-like_sf"/>
</dbReference>
<reference evidence="2" key="1">
    <citation type="submission" date="2025-08" db="UniProtKB">
        <authorList>
            <consortium name="RefSeq"/>
        </authorList>
    </citation>
    <scope>IDENTIFICATION</scope>
</reference>
<accession>A0AB40C3B2</accession>
<organism evidence="1 2">
    <name type="scientific">Dioscorea cayennensis subsp. rotundata</name>
    <name type="common">White Guinea yam</name>
    <name type="synonym">Dioscorea rotundata</name>
    <dbReference type="NCBI Taxonomy" id="55577"/>
    <lineage>
        <taxon>Eukaryota</taxon>
        <taxon>Viridiplantae</taxon>
        <taxon>Streptophyta</taxon>
        <taxon>Embryophyta</taxon>
        <taxon>Tracheophyta</taxon>
        <taxon>Spermatophyta</taxon>
        <taxon>Magnoliopsida</taxon>
        <taxon>Liliopsida</taxon>
        <taxon>Dioscoreales</taxon>
        <taxon>Dioscoreaceae</taxon>
        <taxon>Dioscorea</taxon>
    </lineage>
</organism>
<gene>
    <name evidence="2" type="primary">LOC120271648</name>
</gene>
<sequence length="279" mass="31912">MRGEWNGLQALICNECPYAYYVHCFAHCLQLALVASSHEVKLVHQFFEKLGFIINVVTSSSKCNDELRDAQAAEIVKLLAMNELESGRGLNQTCTLQRAGDTHWSSHLKSISNLIKIFNATFHVLDNISTEDRTSSQHGDANYAYTLMKSFDFVFVLHLMKKLMEITETLCQALQHESKDILNTLHLVSTAKEQIQNLRETGWEAFLLDVKSFCVKHDIEIPDMDATFVAREGQARNQPCDFSIGQYYRVELFYATIDHQLQELNSRFNEHTLELLSLS</sequence>